<dbReference type="EMBL" id="BLLF01000032">
    <property type="protein sequence ID" value="GFH06306.1"/>
    <property type="molecule type" value="Genomic_DNA"/>
</dbReference>
<dbReference type="AlphaFoldDB" id="A0A699YH01"/>
<dbReference type="Proteomes" id="UP000485058">
    <property type="component" value="Unassembled WGS sequence"/>
</dbReference>
<dbReference type="PROSITE" id="PS50030">
    <property type="entry name" value="UBA"/>
    <property type="match status" value="1"/>
</dbReference>
<dbReference type="Pfam" id="PF00627">
    <property type="entry name" value="UBA"/>
    <property type="match status" value="1"/>
</dbReference>
<protein>
    <recommendedName>
        <fullName evidence="1">UBA domain-containing protein</fullName>
    </recommendedName>
</protein>
<dbReference type="InterPro" id="IPR015940">
    <property type="entry name" value="UBA"/>
</dbReference>
<sequence length="84" mass="9923">MLLVDPLKRITIPEIRQHPWFTLHLPRYLAVMQAEAVVRSPRVDEEMVGEVVRLGFERDLLVDSLRTRQQNKATVTYYLMSDNR</sequence>
<comment type="caution">
    <text evidence="2">The sequence shown here is derived from an EMBL/GenBank/DDBJ whole genome shotgun (WGS) entry which is preliminary data.</text>
</comment>
<dbReference type="CDD" id="cd14335">
    <property type="entry name" value="UBA_SnRK1_plant"/>
    <property type="match status" value="1"/>
</dbReference>
<feature type="domain" description="UBA" evidence="1">
    <location>
        <begin position="42"/>
        <end position="82"/>
    </location>
</feature>
<evidence type="ECO:0000313" key="2">
    <source>
        <dbReference type="EMBL" id="GFH06306.1"/>
    </source>
</evidence>
<keyword evidence="3" id="KW-1185">Reference proteome</keyword>
<gene>
    <name evidence="2" type="ORF">HaLaN_00915</name>
</gene>
<dbReference type="SUPFAM" id="SSF46934">
    <property type="entry name" value="UBA-like"/>
    <property type="match status" value="1"/>
</dbReference>
<dbReference type="SMART" id="SM00165">
    <property type="entry name" value="UBA"/>
    <property type="match status" value="1"/>
</dbReference>
<dbReference type="InterPro" id="IPR009060">
    <property type="entry name" value="UBA-like_sf"/>
</dbReference>
<evidence type="ECO:0000259" key="1">
    <source>
        <dbReference type="PROSITE" id="PS50030"/>
    </source>
</evidence>
<proteinExistence type="predicted"/>
<name>A0A699YH01_HAELA</name>
<organism evidence="2 3">
    <name type="scientific">Haematococcus lacustris</name>
    <name type="common">Green alga</name>
    <name type="synonym">Haematococcus pluvialis</name>
    <dbReference type="NCBI Taxonomy" id="44745"/>
    <lineage>
        <taxon>Eukaryota</taxon>
        <taxon>Viridiplantae</taxon>
        <taxon>Chlorophyta</taxon>
        <taxon>core chlorophytes</taxon>
        <taxon>Chlorophyceae</taxon>
        <taxon>CS clade</taxon>
        <taxon>Chlamydomonadales</taxon>
        <taxon>Haematococcaceae</taxon>
        <taxon>Haematococcus</taxon>
    </lineage>
</organism>
<dbReference type="Gene3D" id="1.10.510.10">
    <property type="entry name" value="Transferase(Phosphotransferase) domain 1"/>
    <property type="match status" value="1"/>
</dbReference>
<accession>A0A699YH01</accession>
<reference evidence="2 3" key="1">
    <citation type="submission" date="2020-02" db="EMBL/GenBank/DDBJ databases">
        <title>Draft genome sequence of Haematococcus lacustris strain NIES-144.</title>
        <authorList>
            <person name="Morimoto D."/>
            <person name="Nakagawa S."/>
            <person name="Yoshida T."/>
            <person name="Sawayama S."/>
        </authorList>
    </citation>
    <scope>NUCLEOTIDE SEQUENCE [LARGE SCALE GENOMIC DNA]</scope>
    <source>
        <strain evidence="2 3">NIES-144</strain>
    </source>
</reference>
<evidence type="ECO:0000313" key="3">
    <source>
        <dbReference type="Proteomes" id="UP000485058"/>
    </source>
</evidence>